<dbReference type="SMART" id="SM00421">
    <property type="entry name" value="HTH_LUXR"/>
    <property type="match status" value="1"/>
</dbReference>
<dbReference type="Gene3D" id="1.10.10.10">
    <property type="entry name" value="Winged helix-like DNA-binding domain superfamily/Winged helix DNA-binding domain"/>
    <property type="match status" value="1"/>
</dbReference>
<organism evidence="2 3">
    <name type="scientific">Labedella endophytica</name>
    <dbReference type="NCBI Taxonomy" id="1523160"/>
    <lineage>
        <taxon>Bacteria</taxon>
        <taxon>Bacillati</taxon>
        <taxon>Actinomycetota</taxon>
        <taxon>Actinomycetes</taxon>
        <taxon>Micrococcales</taxon>
        <taxon>Microbacteriaceae</taxon>
        <taxon>Labedella</taxon>
    </lineage>
</organism>
<evidence type="ECO:0000313" key="2">
    <source>
        <dbReference type="EMBL" id="RUQ98266.1"/>
    </source>
</evidence>
<sequence>MSEGPAAEYLADRDIEDRTEGVRTTVRIGDDEDANTVDANIAGPDELVRRMQDRASTVGWPEATDLIGRHWDELMVVAPQELLSAIRSLPGDAILEKPGLVVAANYLQRVLSDGDTSRFSHDARLDHLASAADASLTQRLILLTGQVSTARSAGATSGVMAIVASARKILASSTPEERAEIALTLPHLRLQWARAMEANDEPGAAAEYESAYELAQLTGQRFLARRAASHLAWLYAAQGQLTPAESWIERADRLEPNARYDAPLYLARALVKLDRNDFQGAAAEQTRLTVVPVGEYWAAALWVALLAARTPAEAAPLHAHLEHEVDRHSEGERTAPADARYLQAARLRLSILRPGSAHAVRLTDPATSIEHLTVATEALHAGAFKQAASHSAKALEHTRTPRGLAGGLLVRASALDSLKKTAYAVDTALQAQAVIDSARLYSPYRLLPTGALDRLASRMPSDVGERILSLAHGERSPELAALTPRQTEILRALMTDRPLTEVAASLYISVNTLKSALTNIYTMLGVRTRHQAADYARRAGLR</sequence>
<dbReference type="GO" id="GO:0003677">
    <property type="term" value="F:DNA binding"/>
    <property type="evidence" value="ECO:0007669"/>
    <property type="project" value="InterPro"/>
</dbReference>
<dbReference type="InterPro" id="IPR016032">
    <property type="entry name" value="Sig_transdc_resp-reg_C-effctor"/>
</dbReference>
<dbReference type="EMBL" id="RZGZ01000004">
    <property type="protein sequence ID" value="RUQ98266.1"/>
    <property type="molecule type" value="Genomic_DNA"/>
</dbReference>
<gene>
    <name evidence="2" type="ORF">ELQ94_14775</name>
</gene>
<dbReference type="Pfam" id="PF00196">
    <property type="entry name" value="GerE"/>
    <property type="match status" value="1"/>
</dbReference>
<protein>
    <submittedName>
        <fullName evidence="2">Helix-turn-helix transcriptional regulator</fullName>
    </submittedName>
</protein>
<dbReference type="RefSeq" id="WP_127051120.1">
    <property type="nucleotide sequence ID" value="NZ_RZGZ01000004.1"/>
</dbReference>
<keyword evidence="3" id="KW-1185">Reference proteome</keyword>
<evidence type="ECO:0000259" key="1">
    <source>
        <dbReference type="PROSITE" id="PS50043"/>
    </source>
</evidence>
<dbReference type="OrthoDB" id="3178268at2"/>
<dbReference type="PROSITE" id="PS50043">
    <property type="entry name" value="HTH_LUXR_2"/>
    <property type="match status" value="1"/>
</dbReference>
<proteinExistence type="predicted"/>
<feature type="domain" description="HTH luxR-type" evidence="1">
    <location>
        <begin position="475"/>
        <end position="540"/>
    </location>
</feature>
<accession>A0A3S0X8M4</accession>
<dbReference type="Proteomes" id="UP000274909">
    <property type="component" value="Unassembled WGS sequence"/>
</dbReference>
<dbReference type="InterPro" id="IPR036388">
    <property type="entry name" value="WH-like_DNA-bd_sf"/>
</dbReference>
<dbReference type="CDD" id="cd06170">
    <property type="entry name" value="LuxR_C_like"/>
    <property type="match status" value="1"/>
</dbReference>
<evidence type="ECO:0000313" key="3">
    <source>
        <dbReference type="Proteomes" id="UP000274909"/>
    </source>
</evidence>
<reference evidence="2 3" key="1">
    <citation type="submission" date="2018-12" db="EMBL/GenBank/DDBJ databases">
        <authorList>
            <person name="Li F."/>
        </authorList>
    </citation>
    <scope>NUCLEOTIDE SEQUENCE [LARGE SCALE GENOMIC DNA]</scope>
    <source>
        <strain evidence="2 3">EGI 6500705</strain>
    </source>
</reference>
<dbReference type="AlphaFoldDB" id="A0A3S0X8M4"/>
<dbReference type="InterPro" id="IPR000792">
    <property type="entry name" value="Tscrpt_reg_LuxR_C"/>
</dbReference>
<dbReference type="SUPFAM" id="SSF46894">
    <property type="entry name" value="C-terminal effector domain of the bipartite response regulators"/>
    <property type="match status" value="1"/>
</dbReference>
<comment type="caution">
    <text evidence="2">The sequence shown here is derived from an EMBL/GenBank/DDBJ whole genome shotgun (WGS) entry which is preliminary data.</text>
</comment>
<name>A0A3S0X8M4_9MICO</name>
<dbReference type="GO" id="GO:0006355">
    <property type="term" value="P:regulation of DNA-templated transcription"/>
    <property type="evidence" value="ECO:0007669"/>
    <property type="project" value="InterPro"/>
</dbReference>